<reference evidence="1 2" key="1">
    <citation type="journal article" date="2015" name="Genome Biol. Evol.">
        <title>Phylogenomic analyses indicate that early fungi evolved digesting cell walls of algal ancestors of land plants.</title>
        <authorList>
            <person name="Chang Y."/>
            <person name="Wang S."/>
            <person name="Sekimoto S."/>
            <person name="Aerts A.L."/>
            <person name="Choi C."/>
            <person name="Clum A."/>
            <person name="LaButti K.M."/>
            <person name="Lindquist E.A."/>
            <person name="Yee Ngan C."/>
            <person name="Ohm R.A."/>
            <person name="Salamov A.A."/>
            <person name="Grigoriev I.V."/>
            <person name="Spatafora J.W."/>
            <person name="Berbee M.L."/>
        </authorList>
    </citation>
    <scope>NUCLEOTIDE SEQUENCE [LARGE SCALE GENOMIC DNA]</scope>
    <source>
        <strain evidence="1 2">JEL478</strain>
    </source>
</reference>
<accession>A0A139AE86</accession>
<sequence length="134" mass="14473">MCACVAFLASAQASSETGAPISRVFTPFEIISAMRESGVTINATTMPDVVFVLARTITEALLSMGVTEATANSAVEGFAGFLTLSRNRQTCEELFQVLTVEVDGNLDQLAAADAEYGRQIMDYTWLFFLLAKSR</sequence>
<evidence type="ECO:0000313" key="2">
    <source>
        <dbReference type="Proteomes" id="UP000070544"/>
    </source>
</evidence>
<name>A0A139AE86_GONPJ</name>
<gene>
    <name evidence="1" type="ORF">M427DRAFT_329581</name>
</gene>
<organism evidence="1 2">
    <name type="scientific">Gonapodya prolifera (strain JEL478)</name>
    <name type="common">Monoblepharis prolifera</name>
    <dbReference type="NCBI Taxonomy" id="1344416"/>
    <lineage>
        <taxon>Eukaryota</taxon>
        <taxon>Fungi</taxon>
        <taxon>Fungi incertae sedis</taxon>
        <taxon>Chytridiomycota</taxon>
        <taxon>Chytridiomycota incertae sedis</taxon>
        <taxon>Monoblepharidomycetes</taxon>
        <taxon>Monoblepharidales</taxon>
        <taxon>Gonapodyaceae</taxon>
        <taxon>Gonapodya</taxon>
    </lineage>
</organism>
<proteinExistence type="predicted"/>
<dbReference type="EMBL" id="KQ965764">
    <property type="protein sequence ID" value="KXS15111.1"/>
    <property type="molecule type" value="Genomic_DNA"/>
</dbReference>
<keyword evidence="2" id="KW-1185">Reference proteome</keyword>
<dbReference type="AlphaFoldDB" id="A0A139AE86"/>
<dbReference type="Proteomes" id="UP000070544">
    <property type="component" value="Unassembled WGS sequence"/>
</dbReference>
<evidence type="ECO:0000313" key="1">
    <source>
        <dbReference type="EMBL" id="KXS15111.1"/>
    </source>
</evidence>
<protein>
    <submittedName>
        <fullName evidence="1">Uncharacterized protein</fullName>
    </submittedName>
</protein>